<dbReference type="SUPFAM" id="SSF48557">
    <property type="entry name" value="L-aspartase-like"/>
    <property type="match status" value="1"/>
</dbReference>
<feature type="domain" description="Fumarate lyase N-terminal" evidence="2">
    <location>
        <begin position="26"/>
        <end position="322"/>
    </location>
</feature>
<evidence type="ECO:0000259" key="3">
    <source>
        <dbReference type="Pfam" id="PF14698"/>
    </source>
</evidence>
<dbReference type="Proteomes" id="UP000007014">
    <property type="component" value="Chromosome 11"/>
</dbReference>
<comment type="similarity">
    <text evidence="1">Belongs to the lyase 1 family. Argininosuccinate lyase subfamily.</text>
</comment>
<gene>
    <name evidence="4" type="ORF">CYME_CMK232C</name>
</gene>
<dbReference type="AlphaFoldDB" id="M1USC8"/>
<dbReference type="PRINTS" id="PR00149">
    <property type="entry name" value="FUMRATELYASE"/>
</dbReference>
<dbReference type="HAMAP" id="MF_00006">
    <property type="entry name" value="Arg_succ_lyase"/>
    <property type="match status" value="1"/>
</dbReference>
<dbReference type="InterPro" id="IPR024083">
    <property type="entry name" value="Fumarase/histidase_N"/>
</dbReference>
<dbReference type="InterPro" id="IPR000362">
    <property type="entry name" value="Fumarate_lyase_fam"/>
</dbReference>
<dbReference type="OMA" id="DFAIEFC"/>
<dbReference type="Gene3D" id="1.10.40.30">
    <property type="entry name" value="Fumarase/aspartase (C-terminal domain)"/>
    <property type="match status" value="1"/>
</dbReference>
<organism evidence="4 5">
    <name type="scientific">Cyanidioschyzon merolae (strain NIES-3377 / 10D)</name>
    <name type="common">Unicellular red alga</name>
    <dbReference type="NCBI Taxonomy" id="280699"/>
    <lineage>
        <taxon>Eukaryota</taxon>
        <taxon>Rhodophyta</taxon>
        <taxon>Bangiophyceae</taxon>
        <taxon>Cyanidiales</taxon>
        <taxon>Cyanidiaceae</taxon>
        <taxon>Cyanidioschyzon</taxon>
    </lineage>
</organism>
<dbReference type="Pfam" id="PF14698">
    <property type="entry name" value="ASL_C2"/>
    <property type="match status" value="1"/>
</dbReference>
<dbReference type="GO" id="GO:0042450">
    <property type="term" value="P:L-arginine biosynthetic process via ornithine"/>
    <property type="evidence" value="ECO:0007669"/>
    <property type="project" value="InterPro"/>
</dbReference>
<accession>M1USC8</accession>
<evidence type="ECO:0000313" key="4">
    <source>
        <dbReference type="EMBL" id="BAM80586.1"/>
    </source>
</evidence>
<dbReference type="Pfam" id="PF00206">
    <property type="entry name" value="Lyase_1"/>
    <property type="match status" value="1"/>
</dbReference>
<dbReference type="EMBL" id="AP006493">
    <property type="protein sequence ID" value="BAM80586.1"/>
    <property type="molecule type" value="Genomic_DNA"/>
</dbReference>
<protein>
    <submittedName>
        <fullName evidence="4">Argininosuccinate lyase</fullName>
    </submittedName>
</protein>
<reference evidence="4 5" key="1">
    <citation type="journal article" date="2004" name="Nature">
        <title>Genome sequence of the ultrasmall unicellular red alga Cyanidioschyzon merolae 10D.</title>
        <authorList>
            <person name="Matsuzaki M."/>
            <person name="Misumi O."/>
            <person name="Shin-i T."/>
            <person name="Maruyama S."/>
            <person name="Takahara M."/>
            <person name="Miyagishima S."/>
            <person name="Mori T."/>
            <person name="Nishida K."/>
            <person name="Yagisawa F."/>
            <person name="Nishida K."/>
            <person name="Yoshida Y."/>
            <person name="Nishimura Y."/>
            <person name="Nakao S."/>
            <person name="Kobayashi T."/>
            <person name="Momoyama Y."/>
            <person name="Higashiyama T."/>
            <person name="Minoda A."/>
            <person name="Sano M."/>
            <person name="Nomoto H."/>
            <person name="Oishi K."/>
            <person name="Hayashi H."/>
            <person name="Ohta F."/>
            <person name="Nishizaka S."/>
            <person name="Haga S."/>
            <person name="Miura S."/>
            <person name="Morishita T."/>
            <person name="Kabeya Y."/>
            <person name="Terasawa K."/>
            <person name="Suzuki Y."/>
            <person name="Ishii Y."/>
            <person name="Asakawa S."/>
            <person name="Takano H."/>
            <person name="Ohta N."/>
            <person name="Kuroiwa H."/>
            <person name="Tanaka K."/>
            <person name="Shimizu N."/>
            <person name="Sugano S."/>
            <person name="Sato N."/>
            <person name="Nozaki H."/>
            <person name="Ogasawara N."/>
            <person name="Kohara Y."/>
            <person name="Kuroiwa T."/>
        </authorList>
    </citation>
    <scope>NUCLEOTIDE SEQUENCE [LARGE SCALE GENOMIC DNA]</scope>
    <source>
        <strain evidence="4 5">10D</strain>
    </source>
</reference>
<dbReference type="HOGENOM" id="CLU_027272_2_3_1"/>
<dbReference type="OrthoDB" id="2561043at2759"/>
<dbReference type="InterPro" id="IPR029419">
    <property type="entry name" value="Arg_succ_lyase_C"/>
</dbReference>
<dbReference type="Gramene" id="CMK232CT">
    <property type="protein sequence ID" value="CMK232CT"/>
    <property type="gene ID" value="CMK232C"/>
</dbReference>
<evidence type="ECO:0000259" key="2">
    <source>
        <dbReference type="Pfam" id="PF00206"/>
    </source>
</evidence>
<proteinExistence type="inferred from homology"/>
<sequence>MDQTATPLPADTAASKQGQNRALWGGRFATETNELVARISESVSYDHRLYKHDIAQSKAHVRMLAKQGLVTAEDAAQCTSGLDQLCSQIENGTFGAFDIKLEDIHMNLESRLTRLVGEPGSKLHTARSRNDQVATDLRLYLRDEIQLLISLVRSLQRVLVTLAEEYAQVIMPGFTHLQHAQPVVLGHYFLAYCEMFDRDAGRLEDTLNRLDFCPLGSGAIATTTLPIDRFFVAEQLGFRHGPCRNSMDAVSDRDFALELLAAISISMMHLSRMSEDLIFWMSQEAGWIELGDAFCTGSSLMPQKKNPDVCELTRGKTGRVYGNLLALLAMMKGLPLCYNRDMQEDKERIFDSLDTYKALLQIFREMILTLKPNQERMFAAASDPSLMATDLAEWLVRNGVPFREAHHRVGALVGECTRSGRRLNELTLTEMQRVVPEATADCLELFDPLRSVQARNIFGGTAPEQVRSQVAFWKRQPWF</sequence>
<dbReference type="PANTHER" id="PTHR43814:SF1">
    <property type="entry name" value="ARGININOSUCCINATE LYASE"/>
    <property type="match status" value="1"/>
</dbReference>
<dbReference type="GO" id="GO:0005829">
    <property type="term" value="C:cytosol"/>
    <property type="evidence" value="ECO:0007669"/>
    <property type="project" value="TreeGrafter"/>
</dbReference>
<dbReference type="PANTHER" id="PTHR43814">
    <property type="entry name" value="ARGININOSUCCINATE LYASE"/>
    <property type="match status" value="1"/>
</dbReference>
<evidence type="ECO:0000313" key="5">
    <source>
        <dbReference type="Proteomes" id="UP000007014"/>
    </source>
</evidence>
<dbReference type="Gene3D" id="1.20.200.10">
    <property type="entry name" value="Fumarase/aspartase (Central domain)"/>
    <property type="match status" value="1"/>
</dbReference>
<dbReference type="STRING" id="280699.M1USC8"/>
<dbReference type="FunFam" id="1.10.275.10:FF:000002">
    <property type="entry name" value="Argininosuccinate lyase"/>
    <property type="match status" value="1"/>
</dbReference>
<keyword evidence="5" id="KW-1185">Reference proteome</keyword>
<dbReference type="KEGG" id="cme:CYME_CMK232C"/>
<dbReference type="CDD" id="cd01359">
    <property type="entry name" value="Argininosuccinate_lyase"/>
    <property type="match status" value="1"/>
</dbReference>
<dbReference type="PROSITE" id="PS00163">
    <property type="entry name" value="FUMARATE_LYASES"/>
    <property type="match status" value="1"/>
</dbReference>
<reference evidence="4 5" key="2">
    <citation type="journal article" date="2007" name="BMC Biol.">
        <title>A 100%-complete sequence reveals unusually simple genomic features in the hot-spring red alga Cyanidioschyzon merolae.</title>
        <authorList>
            <person name="Nozaki H."/>
            <person name="Takano H."/>
            <person name="Misumi O."/>
            <person name="Terasawa K."/>
            <person name="Matsuzaki M."/>
            <person name="Maruyama S."/>
            <person name="Nishida K."/>
            <person name="Yagisawa F."/>
            <person name="Yoshida Y."/>
            <person name="Fujiwara T."/>
            <person name="Takio S."/>
            <person name="Tamura K."/>
            <person name="Chung S.J."/>
            <person name="Nakamura S."/>
            <person name="Kuroiwa H."/>
            <person name="Tanaka K."/>
            <person name="Sato N."/>
            <person name="Kuroiwa T."/>
        </authorList>
    </citation>
    <scope>NUCLEOTIDE SEQUENCE [LARGE SCALE GENOMIC DNA]</scope>
    <source>
        <strain evidence="4 5">10D</strain>
    </source>
</reference>
<dbReference type="eggNOG" id="KOG1316">
    <property type="taxonomic scope" value="Eukaryota"/>
</dbReference>
<dbReference type="InterPro" id="IPR022761">
    <property type="entry name" value="Fumarate_lyase_N"/>
</dbReference>
<dbReference type="FunFam" id="1.20.200.10:FF:000015">
    <property type="entry name" value="argininosuccinate lyase isoform X2"/>
    <property type="match status" value="1"/>
</dbReference>
<dbReference type="GO" id="GO:0004056">
    <property type="term" value="F:argininosuccinate lyase activity"/>
    <property type="evidence" value="ECO:0007669"/>
    <property type="project" value="InterPro"/>
</dbReference>
<dbReference type="RefSeq" id="XP_005536622.1">
    <property type="nucleotide sequence ID" value="XM_005536565.1"/>
</dbReference>
<dbReference type="InterPro" id="IPR008948">
    <property type="entry name" value="L-Aspartase-like"/>
</dbReference>
<dbReference type="PRINTS" id="PR00145">
    <property type="entry name" value="ARGSUCLYASE"/>
</dbReference>
<dbReference type="InterPro" id="IPR020557">
    <property type="entry name" value="Fumarate_lyase_CS"/>
</dbReference>
<feature type="domain" description="Argininosuccinate lyase C-terminal" evidence="3">
    <location>
        <begin position="386"/>
        <end position="453"/>
    </location>
</feature>
<evidence type="ECO:0000256" key="1">
    <source>
        <dbReference type="ARBA" id="ARBA00010755"/>
    </source>
</evidence>
<dbReference type="NCBIfam" id="TIGR00838">
    <property type="entry name" value="argH"/>
    <property type="match status" value="1"/>
</dbReference>
<name>M1USC8_CYAM1</name>
<dbReference type="Gene3D" id="1.10.275.10">
    <property type="entry name" value="Fumarase/aspartase (N-terminal domain)"/>
    <property type="match status" value="1"/>
</dbReference>
<dbReference type="InterPro" id="IPR009049">
    <property type="entry name" value="Argininosuccinate_lyase"/>
</dbReference>
<dbReference type="GeneID" id="16994248"/>
<keyword evidence="4" id="KW-0456">Lyase</keyword>
<dbReference type="FunFam" id="1.10.40.30:FF:000001">
    <property type="entry name" value="Argininosuccinate lyase"/>
    <property type="match status" value="1"/>
</dbReference>